<name>A0A0B8PRI1_9VIBR</name>
<dbReference type="PANTHER" id="PTHR23407:SF1">
    <property type="entry name" value="5-FORMYLTETRAHYDROFOLATE CYCLO-LIGASE"/>
    <property type="match status" value="1"/>
</dbReference>
<dbReference type="GO" id="GO:0005524">
    <property type="term" value="F:ATP binding"/>
    <property type="evidence" value="ECO:0007669"/>
    <property type="project" value="UniProtKB-KW"/>
</dbReference>
<sequence>MISSSRQQIRQQMRDMRNTLSSSFIDQASLHLKAHIAQLTELKSVKKVALYLANDGELNPMPSIEWLWQQGIDVYIPVLHPFSKGQLLFLHFTASTELVSNKYGISEPRLDVQNICL</sequence>
<dbReference type="GO" id="GO:0009396">
    <property type="term" value="P:folic acid-containing compound biosynthetic process"/>
    <property type="evidence" value="ECO:0007669"/>
    <property type="project" value="TreeGrafter"/>
</dbReference>
<evidence type="ECO:0000256" key="2">
    <source>
        <dbReference type="ARBA" id="ARBA00022741"/>
    </source>
</evidence>
<reference evidence="4 5" key="1">
    <citation type="submission" date="2015-01" db="EMBL/GenBank/DDBJ databases">
        <title>Vibrio sp. C5 JCM 19232 whole genome shotgun sequence.</title>
        <authorList>
            <person name="Sawabe T."/>
            <person name="Meirelles P."/>
            <person name="Feng G."/>
            <person name="Sayaka M."/>
            <person name="Hattori M."/>
            <person name="Ohkuma M."/>
        </authorList>
    </citation>
    <scope>NUCLEOTIDE SEQUENCE [LARGE SCALE GENOMIC DNA]</scope>
    <source>
        <strain evidence="4 5">JCM19232</strain>
    </source>
</reference>
<keyword evidence="3" id="KW-0067">ATP-binding</keyword>
<dbReference type="GO" id="GO:0030272">
    <property type="term" value="F:5-formyltetrahydrofolate cyclo-ligase activity"/>
    <property type="evidence" value="ECO:0007669"/>
    <property type="project" value="TreeGrafter"/>
</dbReference>
<comment type="caution">
    <text evidence="4">The sequence shown here is derived from an EMBL/GenBank/DDBJ whole genome shotgun (WGS) entry which is preliminary data.</text>
</comment>
<evidence type="ECO:0000313" key="4">
    <source>
        <dbReference type="EMBL" id="GAM65748.1"/>
    </source>
</evidence>
<keyword evidence="2" id="KW-0547">Nucleotide-binding</keyword>
<dbReference type="GO" id="GO:0035999">
    <property type="term" value="P:tetrahydrofolate interconversion"/>
    <property type="evidence" value="ECO:0007669"/>
    <property type="project" value="TreeGrafter"/>
</dbReference>
<evidence type="ECO:0000313" key="5">
    <source>
        <dbReference type="Proteomes" id="UP000031670"/>
    </source>
</evidence>
<dbReference type="Proteomes" id="UP000031670">
    <property type="component" value="Unassembled WGS sequence"/>
</dbReference>
<dbReference type="AlphaFoldDB" id="A0A0B8PRI1"/>
<dbReference type="EMBL" id="BBSA01000023">
    <property type="protein sequence ID" value="GAM65748.1"/>
    <property type="molecule type" value="Genomic_DNA"/>
</dbReference>
<gene>
    <name evidence="4" type="ORF">JCM19232_2824</name>
</gene>
<dbReference type="Gene3D" id="3.40.50.10420">
    <property type="entry name" value="NagB/RpiA/CoA transferase-like"/>
    <property type="match status" value="1"/>
</dbReference>
<proteinExistence type="inferred from homology"/>
<dbReference type="InterPro" id="IPR002698">
    <property type="entry name" value="FTHF_cligase"/>
</dbReference>
<keyword evidence="4" id="KW-0436">Ligase</keyword>
<dbReference type="InterPro" id="IPR024185">
    <property type="entry name" value="FTHF_cligase-like_sf"/>
</dbReference>
<dbReference type="PANTHER" id="PTHR23407">
    <property type="entry name" value="ATPASE INHIBITOR/5-FORMYLTETRAHYDROFOLATE CYCLO-LIGASE"/>
    <property type="match status" value="1"/>
</dbReference>
<reference evidence="4 5" key="2">
    <citation type="submission" date="2015-01" db="EMBL/GenBank/DDBJ databases">
        <authorList>
            <consortium name="NBRP consortium"/>
            <person name="Sawabe T."/>
            <person name="Meirelles P."/>
            <person name="Feng G."/>
            <person name="Sayaka M."/>
            <person name="Hattori M."/>
            <person name="Ohkuma M."/>
        </authorList>
    </citation>
    <scope>NUCLEOTIDE SEQUENCE [LARGE SCALE GENOMIC DNA]</scope>
    <source>
        <strain evidence="4 5">JCM19232</strain>
    </source>
</reference>
<evidence type="ECO:0000256" key="3">
    <source>
        <dbReference type="ARBA" id="ARBA00022840"/>
    </source>
</evidence>
<dbReference type="SUPFAM" id="SSF100950">
    <property type="entry name" value="NagB/RpiA/CoA transferase-like"/>
    <property type="match status" value="1"/>
</dbReference>
<dbReference type="Pfam" id="PF01812">
    <property type="entry name" value="5-FTHF_cyc-lig"/>
    <property type="match status" value="1"/>
</dbReference>
<protein>
    <submittedName>
        <fullName evidence="4">5-formyltetrahydrofolate cyclo-ligase</fullName>
    </submittedName>
</protein>
<comment type="similarity">
    <text evidence="1">Belongs to the 5-formyltetrahydrofolate cyclo-ligase family.</text>
</comment>
<evidence type="ECO:0000256" key="1">
    <source>
        <dbReference type="ARBA" id="ARBA00010638"/>
    </source>
</evidence>
<accession>A0A0B8PRI1</accession>
<dbReference type="InterPro" id="IPR037171">
    <property type="entry name" value="NagB/RpiA_transferase-like"/>
</dbReference>
<organism evidence="4 5">
    <name type="scientific">Vibrio ishigakensis</name>
    <dbReference type="NCBI Taxonomy" id="1481914"/>
    <lineage>
        <taxon>Bacteria</taxon>
        <taxon>Pseudomonadati</taxon>
        <taxon>Pseudomonadota</taxon>
        <taxon>Gammaproteobacteria</taxon>
        <taxon>Vibrionales</taxon>
        <taxon>Vibrionaceae</taxon>
        <taxon>Vibrio</taxon>
    </lineage>
</organism>